<dbReference type="EMBL" id="OV651815">
    <property type="protein sequence ID" value="CAH1108187.1"/>
    <property type="molecule type" value="Genomic_DNA"/>
</dbReference>
<feature type="region of interest" description="Disordered" evidence="1">
    <location>
        <begin position="745"/>
        <end position="767"/>
    </location>
</feature>
<accession>A0A9P0GGA2</accession>
<feature type="region of interest" description="Disordered" evidence="1">
    <location>
        <begin position="1113"/>
        <end position="1183"/>
    </location>
</feature>
<dbReference type="Proteomes" id="UP001153636">
    <property type="component" value="Chromosome 3"/>
</dbReference>
<feature type="compositionally biased region" description="Polar residues" evidence="1">
    <location>
        <begin position="1123"/>
        <end position="1141"/>
    </location>
</feature>
<keyword evidence="3" id="KW-1185">Reference proteome</keyword>
<feature type="compositionally biased region" description="Basic and acidic residues" evidence="1">
    <location>
        <begin position="687"/>
        <end position="706"/>
    </location>
</feature>
<feature type="compositionally biased region" description="Basic and acidic residues" evidence="1">
    <location>
        <begin position="1033"/>
        <end position="1047"/>
    </location>
</feature>
<feature type="compositionally biased region" description="Low complexity" evidence="1">
    <location>
        <begin position="1169"/>
        <end position="1180"/>
    </location>
</feature>
<feature type="region of interest" description="Disordered" evidence="1">
    <location>
        <begin position="803"/>
        <end position="829"/>
    </location>
</feature>
<proteinExistence type="predicted"/>
<reference evidence="2" key="1">
    <citation type="submission" date="2022-01" db="EMBL/GenBank/DDBJ databases">
        <authorList>
            <person name="King R."/>
        </authorList>
    </citation>
    <scope>NUCLEOTIDE SEQUENCE</scope>
</reference>
<evidence type="ECO:0000313" key="2">
    <source>
        <dbReference type="EMBL" id="CAH1108187.1"/>
    </source>
</evidence>
<dbReference type="OrthoDB" id="6774317at2759"/>
<name>A0A9P0GGA2_9CUCU</name>
<protein>
    <submittedName>
        <fullName evidence="2">Uncharacterized protein</fullName>
    </submittedName>
</protein>
<evidence type="ECO:0000313" key="3">
    <source>
        <dbReference type="Proteomes" id="UP001153636"/>
    </source>
</evidence>
<feature type="region of interest" description="Disordered" evidence="1">
    <location>
        <begin position="686"/>
        <end position="721"/>
    </location>
</feature>
<evidence type="ECO:0000256" key="1">
    <source>
        <dbReference type="SAM" id="MobiDB-lite"/>
    </source>
</evidence>
<organism evidence="2 3">
    <name type="scientific">Psylliodes chrysocephalus</name>
    <dbReference type="NCBI Taxonomy" id="3402493"/>
    <lineage>
        <taxon>Eukaryota</taxon>
        <taxon>Metazoa</taxon>
        <taxon>Ecdysozoa</taxon>
        <taxon>Arthropoda</taxon>
        <taxon>Hexapoda</taxon>
        <taxon>Insecta</taxon>
        <taxon>Pterygota</taxon>
        <taxon>Neoptera</taxon>
        <taxon>Endopterygota</taxon>
        <taxon>Coleoptera</taxon>
        <taxon>Polyphaga</taxon>
        <taxon>Cucujiformia</taxon>
        <taxon>Chrysomeloidea</taxon>
        <taxon>Chrysomelidae</taxon>
        <taxon>Galerucinae</taxon>
        <taxon>Alticini</taxon>
        <taxon>Psylliodes</taxon>
    </lineage>
</organism>
<feature type="region of interest" description="Disordered" evidence="1">
    <location>
        <begin position="1022"/>
        <end position="1059"/>
    </location>
</feature>
<sequence length="1326" mass="153394">MLRNIFKISGLPSKRDTTFQKCYLQSFISAPTTIIWTNRRSSYTRSYSAPWDTQHRKTSSYIGQQKGEPFIRHQASRESKSSIRTVKDENPLGFPTKLNINSSHQIKIKSCANLLKYFKSNDIEPDKKLAKILSLDSIFKKIPKKSPNLVEEILQKTNFGKTLTLGKIKSNICDSDKVIGYKRMQSDPEVCKFAKISNTRSCPSVCITLSNAFPEILSKDATNETLNNKELEKPHSFIELKRQKLAGEESMNELNHLQISFDSTFPNHLKPRAFNLKDQDFSLKINFTLQPNIASSGMKEIIKLRDAYTSYDSMLINSEIDQIITKTIKSESKPNVFKLHQGNHRMKITTASNYRQIMPSKIDGYKKESINKRAELDKYTLHPFANKAAARMILIDANYRSNPHKSFSISSILRCPQYLKKQEWSSEKKANKVRFSKYIDVFCTEKYQPLYVPKEITFNYTREEINKMKKILDKDVKRIDSSEMSFHEHYIYKLEKDLALRMKELQAKTKRIYTSGTKSIKRFSGIAITSKDILVDKKYSNQMPIRKYHVLTKLQDKKLTEKNNYTDLRQLKGEINSLGNLRKTQWKINNFYKWHKLNNMHNVQLTLKRSYSHMNDFLSVNNKITTRGSIRLKSTRSSTNIAAESGKIKVPLNKEIFLPNEKEISSEEFYPDNVNASKYINQDYDEEDRKSVYKEDEEDSKSAYRDNEEDQEQYYPKNKPLTLKDMMNMGINDLRRKLFHLEPERYDDDSDDAKSNDYREYAEDDEDEKYSRKGYKRYIKKLKREGLIPKDFKKHFKLPEKAEYLDETEDEPTNEEDNYSGYYRQKSADGPKKETYYSRYEKKADDTWNKVVNYFKAMPGVPSADEFKKIYYRKRAEKYAKLAGLIVIEKEVEPENLSTNESPPTIVAHPLVAESTDQENNKDELHLKHLLPNFNKQHRRSYSTLSENNYHKLLHNTKSEKIGTLEQLRKKTYFNNGRCYSTSAQNQLNHAEIPVGKSFHPISKDFFENPIKSSMKYFDPEVVSQESVDSDDEKTVAETPGEQKESNAESVPSPSKDKKCCSEYTALNNIIRTIEIKERIFKSIVNVAAQYVHGVNFHNRRFSTSMINSSDAKKANLAESGSAPDSNNSQTENADNINDKSANPEVESVYSIDSDGSSETGVPVNQEISSTNTKEPSSSSDPIVNLISKRSYSKHNANEDLDAINKSLDEKDHQRLTENIVKSILEATTAQSQQDSSRKGEKTVVIQPKIIPRKMTLAEIIFSEPKDEYEKYFKATCLAAFLDIFRKTEMLSDANFEETEKIKTDDLVKELNKLLTEENQNTKNGC</sequence>
<feature type="compositionally biased region" description="Basic and acidic residues" evidence="1">
    <location>
        <begin position="752"/>
        <end position="761"/>
    </location>
</feature>
<feature type="compositionally biased region" description="Acidic residues" evidence="1">
    <location>
        <begin position="805"/>
        <end position="818"/>
    </location>
</feature>
<gene>
    <name evidence="2" type="ORF">PSYICH_LOCUS9401</name>
</gene>